<dbReference type="AlphaFoldDB" id="A0A7J7IXK8"/>
<keyword evidence="4" id="KW-1185">Reference proteome</keyword>
<feature type="compositionally biased region" description="Low complexity" evidence="2">
    <location>
        <begin position="32"/>
        <end position="48"/>
    </location>
</feature>
<evidence type="ECO:0000313" key="4">
    <source>
        <dbReference type="Proteomes" id="UP000593567"/>
    </source>
</evidence>
<sequence>MDAKPPRKADQLLQALSKKYEEKAKDRDARSSGRNTPTRRTPRGSTDRLANSDIADSTDKASSLRSRSARGSPSVRSDLFSSSRRSPSLDGLSTGRRSENRSPAVRASPSLFEKARSPARHVSPVQSPGLLESARMSPSQSPSRRLSPSPSPVSREPQYNPAGDTAQDKSISSRITQRSKLFGRTSTPTKQYSSNINKDTNNYSKSPELQNEREREEINTLNSSLETSTLELANTLPQDSSPDNSIACHETKAESKPTGGDDASPSNYSYKNWTSGAKSDGLSQDNIRDTEHSSTKVLDRSLDGMDDRSESRLSSVSSYSLNHHMAIISPRSTMDASLLSSRSYAVEKEHMDSHMRKLELDNTTLKMENKSLREKYNRAQSQIVHLETKLKTQEGELQKWRSELKKEVSRSKQKNAEVEESLQNSAREEKDEQKRKLELLKLENESLEKELLGVRRMADTAIQSSQIQRIVSGYQVESSSLRDEIKKLKLLLSESESSFENEAESKRRLSEANRKLTNMNNVLKQQLDIDSGGSTVAEKQVKGIETRLKITEDRLFQERADRADKLSEVEDKLLNENAKLQVDVKELTRQLLREREKLKLSEMKLQEMKSNK</sequence>
<feature type="region of interest" description="Disordered" evidence="2">
    <location>
        <begin position="408"/>
        <end position="432"/>
    </location>
</feature>
<reference evidence="3" key="1">
    <citation type="submission" date="2020-06" db="EMBL/GenBank/DDBJ databases">
        <title>Draft genome of Bugula neritina, a colonial animal packing powerful symbionts and potential medicines.</title>
        <authorList>
            <person name="Rayko M."/>
        </authorList>
    </citation>
    <scope>NUCLEOTIDE SEQUENCE [LARGE SCALE GENOMIC DNA]</scope>
    <source>
        <strain evidence="3">Kwan_BN1</strain>
    </source>
</reference>
<feature type="compositionally biased region" description="Low complexity" evidence="2">
    <location>
        <begin position="219"/>
        <end position="236"/>
    </location>
</feature>
<feature type="compositionally biased region" description="Basic and acidic residues" evidence="2">
    <location>
        <begin position="408"/>
        <end position="417"/>
    </location>
</feature>
<dbReference type="Proteomes" id="UP000593567">
    <property type="component" value="Unassembled WGS sequence"/>
</dbReference>
<feature type="region of interest" description="Disordered" evidence="2">
    <location>
        <begin position="1"/>
        <end position="317"/>
    </location>
</feature>
<name>A0A7J7IXK8_BUGNE</name>
<feature type="compositionally biased region" description="Low complexity" evidence="2">
    <location>
        <begin position="63"/>
        <end position="93"/>
    </location>
</feature>
<proteinExistence type="predicted"/>
<feature type="compositionally biased region" description="Basic and acidic residues" evidence="2">
    <location>
        <begin position="1"/>
        <end position="10"/>
    </location>
</feature>
<gene>
    <name evidence="3" type="ORF">EB796_023109</name>
</gene>
<feature type="compositionally biased region" description="Low complexity" evidence="2">
    <location>
        <begin position="133"/>
        <end position="157"/>
    </location>
</feature>
<feature type="compositionally biased region" description="Polar residues" evidence="2">
    <location>
        <begin position="264"/>
        <end position="285"/>
    </location>
</feature>
<keyword evidence="1" id="KW-0175">Coiled coil</keyword>
<feature type="coiled-coil region" evidence="1">
    <location>
        <begin position="563"/>
        <end position="611"/>
    </location>
</feature>
<evidence type="ECO:0000256" key="1">
    <source>
        <dbReference type="SAM" id="Coils"/>
    </source>
</evidence>
<protein>
    <submittedName>
        <fullName evidence="3">Uncharacterized protein</fullName>
    </submittedName>
</protein>
<feature type="compositionally biased region" description="Basic and acidic residues" evidence="2">
    <location>
        <begin position="286"/>
        <end position="311"/>
    </location>
</feature>
<organism evidence="3 4">
    <name type="scientific">Bugula neritina</name>
    <name type="common">Brown bryozoan</name>
    <name type="synonym">Sertularia neritina</name>
    <dbReference type="NCBI Taxonomy" id="10212"/>
    <lineage>
        <taxon>Eukaryota</taxon>
        <taxon>Metazoa</taxon>
        <taxon>Spiralia</taxon>
        <taxon>Lophotrochozoa</taxon>
        <taxon>Bryozoa</taxon>
        <taxon>Gymnolaemata</taxon>
        <taxon>Cheilostomatida</taxon>
        <taxon>Flustrina</taxon>
        <taxon>Buguloidea</taxon>
        <taxon>Bugulidae</taxon>
        <taxon>Bugula</taxon>
    </lineage>
</organism>
<evidence type="ECO:0000256" key="2">
    <source>
        <dbReference type="SAM" id="MobiDB-lite"/>
    </source>
</evidence>
<comment type="caution">
    <text evidence="3">The sequence shown here is derived from an EMBL/GenBank/DDBJ whole genome shotgun (WGS) entry which is preliminary data.</text>
</comment>
<feature type="compositionally biased region" description="Basic and acidic residues" evidence="2">
    <location>
        <begin position="18"/>
        <end position="31"/>
    </location>
</feature>
<feature type="compositionally biased region" description="Polar residues" evidence="2">
    <location>
        <begin position="168"/>
        <end position="209"/>
    </location>
</feature>
<dbReference type="OrthoDB" id="6287438at2759"/>
<dbReference type="EMBL" id="VXIV02003293">
    <property type="protein sequence ID" value="KAF6018565.1"/>
    <property type="molecule type" value="Genomic_DNA"/>
</dbReference>
<evidence type="ECO:0000313" key="3">
    <source>
        <dbReference type="EMBL" id="KAF6018565.1"/>
    </source>
</evidence>
<accession>A0A7J7IXK8</accession>